<evidence type="ECO:0000313" key="1">
    <source>
        <dbReference type="EMBL" id="TAX81441.1"/>
    </source>
</evidence>
<evidence type="ECO:0008006" key="3">
    <source>
        <dbReference type="Google" id="ProtNLM"/>
    </source>
</evidence>
<dbReference type="InterPro" id="IPR008868">
    <property type="entry name" value="TniB"/>
</dbReference>
<dbReference type="Pfam" id="PF05621">
    <property type="entry name" value="TniB"/>
    <property type="match status" value="1"/>
</dbReference>
<protein>
    <recommendedName>
        <fullName evidence="3">AAA family ATPase</fullName>
    </recommendedName>
</protein>
<dbReference type="EMBL" id="SIOX01000001">
    <property type="protein sequence ID" value="TAX81441.1"/>
    <property type="molecule type" value="Genomic_DNA"/>
</dbReference>
<keyword evidence="2" id="KW-1185">Reference proteome</keyword>
<dbReference type="Proteomes" id="UP000291659">
    <property type="component" value="Unassembled WGS sequence"/>
</dbReference>
<name>A0ABY1X897_9HYPH</name>
<sequence>MTDAYITTPFNMDKLSEDARKAVSVQSPAVRQHMIETLLYQYPLFKEGNAFIGKFHRPVTGGRHGTGKIGGLLGPSRVGKSAICKFYRSHHPARMDSEGETYPVVYLQASDDMNPRTMAERVCEATGARSLAQMKVSALIDTCINRLVRARTELLIIDDAQFMFMGRRSDQVRNFKSFIKLASDRNAFNVLLVGEAVIGDVISAVDYLVGRGGFPNKKLSPLGDTKNEFEQFSLLLEGIDNRLPFLVKSGLSDARIASDIHRFSGGLIGRVMNLIQQAGFEAINDGTSKIMIEHLRSAAEMLVAANDEHPYFR</sequence>
<accession>A0ABY1X897</accession>
<proteinExistence type="predicted"/>
<dbReference type="RefSeq" id="WP_130762945.1">
    <property type="nucleotide sequence ID" value="NZ_SIOX01000001.1"/>
</dbReference>
<gene>
    <name evidence="1" type="ORF">ELH98_10430</name>
</gene>
<comment type="caution">
    <text evidence="1">The sequence shown here is derived from an EMBL/GenBank/DDBJ whole genome shotgun (WGS) entry which is preliminary data.</text>
</comment>
<dbReference type="InterPro" id="IPR027417">
    <property type="entry name" value="P-loop_NTPase"/>
</dbReference>
<organism evidence="1 2">
    <name type="scientific">Rhizobium ruizarguesonis</name>
    <dbReference type="NCBI Taxonomy" id="2081791"/>
    <lineage>
        <taxon>Bacteria</taxon>
        <taxon>Pseudomonadati</taxon>
        <taxon>Pseudomonadota</taxon>
        <taxon>Alphaproteobacteria</taxon>
        <taxon>Hyphomicrobiales</taxon>
        <taxon>Rhizobiaceae</taxon>
        <taxon>Rhizobium/Agrobacterium group</taxon>
        <taxon>Rhizobium</taxon>
    </lineage>
</organism>
<reference evidence="1 2" key="1">
    <citation type="submission" date="2019-02" db="EMBL/GenBank/DDBJ databases">
        <title>The genomic architecture of introgression among sibling species of bacteria.</title>
        <authorList>
            <person name="Cavassim M.I.A."/>
            <person name="Moeskjaer S."/>
            <person name="Moslemi C."/>
            <person name="Fields B."/>
            <person name="Bachmann A."/>
            <person name="Vilhjalmsson B."/>
            <person name="Schierup M.H."/>
            <person name="Young J.P.W."/>
            <person name="Andersen S.U."/>
        </authorList>
    </citation>
    <scope>NUCLEOTIDE SEQUENCE [LARGE SCALE GENOMIC DNA]</scope>
    <source>
        <strain evidence="1 2">SM141A</strain>
    </source>
</reference>
<dbReference type="SUPFAM" id="SSF52540">
    <property type="entry name" value="P-loop containing nucleoside triphosphate hydrolases"/>
    <property type="match status" value="1"/>
</dbReference>
<dbReference type="Gene3D" id="3.40.50.300">
    <property type="entry name" value="P-loop containing nucleotide triphosphate hydrolases"/>
    <property type="match status" value="1"/>
</dbReference>
<evidence type="ECO:0000313" key="2">
    <source>
        <dbReference type="Proteomes" id="UP000291659"/>
    </source>
</evidence>